<proteinExistence type="predicted"/>
<protein>
    <submittedName>
        <fullName evidence="2">AMP-binding protein</fullName>
    </submittedName>
</protein>
<dbReference type="Gene3D" id="3.40.50.980">
    <property type="match status" value="1"/>
</dbReference>
<dbReference type="EMBL" id="JAGTPW010000031">
    <property type="protein sequence ID" value="MBR8645325.1"/>
    <property type="molecule type" value="Genomic_DNA"/>
</dbReference>
<dbReference type="PANTHER" id="PTHR45527">
    <property type="entry name" value="NONRIBOSOMAL PEPTIDE SYNTHETASE"/>
    <property type="match status" value="1"/>
</dbReference>
<organism evidence="2 3">
    <name type="scientific">Peribacillus frigoritolerans</name>
    <dbReference type="NCBI Taxonomy" id="450367"/>
    <lineage>
        <taxon>Bacteria</taxon>
        <taxon>Bacillati</taxon>
        <taxon>Bacillota</taxon>
        <taxon>Bacilli</taxon>
        <taxon>Bacillales</taxon>
        <taxon>Bacillaceae</taxon>
        <taxon>Peribacillus</taxon>
    </lineage>
</organism>
<evidence type="ECO:0000313" key="3">
    <source>
        <dbReference type="Proteomes" id="UP000680045"/>
    </source>
</evidence>
<dbReference type="AlphaFoldDB" id="A0A941FPL3"/>
<dbReference type="InterPro" id="IPR020845">
    <property type="entry name" value="AMP-binding_CS"/>
</dbReference>
<accession>A0A941FPL3</accession>
<dbReference type="GO" id="GO:0031177">
    <property type="term" value="F:phosphopantetheine binding"/>
    <property type="evidence" value="ECO:0007669"/>
    <property type="project" value="TreeGrafter"/>
</dbReference>
<dbReference type="Proteomes" id="UP000680045">
    <property type="component" value="Unassembled WGS sequence"/>
</dbReference>
<feature type="domain" description="AMP-dependent synthetase/ligase" evidence="1">
    <location>
        <begin position="2"/>
        <end position="96"/>
    </location>
</feature>
<evidence type="ECO:0000313" key="2">
    <source>
        <dbReference type="EMBL" id="MBR8645325.1"/>
    </source>
</evidence>
<dbReference type="InterPro" id="IPR000873">
    <property type="entry name" value="AMP-dep_synth/lig_dom"/>
</dbReference>
<dbReference type="PROSITE" id="PS00455">
    <property type="entry name" value="AMP_BINDING"/>
    <property type="match status" value="1"/>
</dbReference>
<dbReference type="SUPFAM" id="SSF56801">
    <property type="entry name" value="Acetyl-CoA synthetase-like"/>
    <property type="match status" value="1"/>
</dbReference>
<dbReference type="GO" id="GO:0005737">
    <property type="term" value="C:cytoplasm"/>
    <property type="evidence" value="ECO:0007669"/>
    <property type="project" value="TreeGrafter"/>
</dbReference>
<gene>
    <name evidence="2" type="ORF">KEH51_17345</name>
</gene>
<evidence type="ECO:0000259" key="1">
    <source>
        <dbReference type="Pfam" id="PF00501"/>
    </source>
</evidence>
<dbReference type="GO" id="GO:0044550">
    <property type="term" value="P:secondary metabolite biosynthetic process"/>
    <property type="evidence" value="ECO:0007669"/>
    <property type="project" value="TreeGrafter"/>
</dbReference>
<sequence>MELIIGMLAIIKSGCCYVPIDEKYPLKRLEYMLADTDMKFFLSFNGQEGKLRELNIEPIPFEMNELSRDGHIPVNRSSEKGLAYVIYTSGTTGKPKV</sequence>
<reference evidence="2" key="1">
    <citation type="submission" date="2021-04" db="EMBL/GenBank/DDBJ databases">
        <title>Whole genome sequencing of Enterococci isolates from hospitalized patients.</title>
        <authorList>
            <person name="Ogoti B.M."/>
            <person name="Onyambu F.G."/>
        </authorList>
    </citation>
    <scope>NUCLEOTIDE SEQUENCE</scope>
    <source>
        <strain evidence="2">242</strain>
    </source>
</reference>
<name>A0A941FPL3_9BACI</name>
<dbReference type="GO" id="GO:0043041">
    <property type="term" value="P:amino acid activation for nonribosomal peptide biosynthetic process"/>
    <property type="evidence" value="ECO:0007669"/>
    <property type="project" value="TreeGrafter"/>
</dbReference>
<comment type="caution">
    <text evidence="2">The sequence shown here is derived from an EMBL/GenBank/DDBJ whole genome shotgun (WGS) entry which is preliminary data.</text>
</comment>
<dbReference type="Pfam" id="PF00501">
    <property type="entry name" value="AMP-binding"/>
    <property type="match status" value="1"/>
</dbReference>
<dbReference type="PANTHER" id="PTHR45527:SF1">
    <property type="entry name" value="FATTY ACID SYNTHASE"/>
    <property type="match status" value="1"/>
</dbReference>